<organism evidence="2 3">
    <name type="scientific">Dokdonella koreensis DS-123</name>
    <dbReference type="NCBI Taxonomy" id="1300342"/>
    <lineage>
        <taxon>Bacteria</taxon>
        <taxon>Pseudomonadati</taxon>
        <taxon>Pseudomonadota</taxon>
        <taxon>Gammaproteobacteria</taxon>
        <taxon>Lysobacterales</taxon>
        <taxon>Rhodanobacteraceae</taxon>
        <taxon>Dokdonella</taxon>
    </lineage>
</organism>
<name>A0A160DVI6_9GAMM</name>
<evidence type="ECO:0000313" key="3">
    <source>
        <dbReference type="Proteomes" id="UP000076830"/>
    </source>
</evidence>
<keyword evidence="1" id="KW-0732">Signal</keyword>
<evidence type="ECO:0000313" key="2">
    <source>
        <dbReference type="EMBL" id="ANB18568.1"/>
    </source>
</evidence>
<proteinExistence type="predicted"/>
<feature type="signal peptide" evidence="1">
    <location>
        <begin position="1"/>
        <end position="19"/>
    </location>
</feature>
<protein>
    <recommendedName>
        <fullName evidence="4">Lipoprotein</fullName>
    </recommendedName>
</protein>
<dbReference type="Proteomes" id="UP000076830">
    <property type="component" value="Chromosome"/>
</dbReference>
<accession>A0A160DVI6</accession>
<dbReference type="KEGG" id="dko:I596_2565"/>
<evidence type="ECO:0008006" key="4">
    <source>
        <dbReference type="Google" id="ProtNLM"/>
    </source>
</evidence>
<gene>
    <name evidence="2" type="ORF">I596_2565</name>
</gene>
<sequence>MNILRSVFVLASLPTLAHCADKQAAFTHALQVALDQGDTAAVAKLADLTHAPASLRFLLLDSARECGSVAACTVSLAPIDAARQSQIAEAAAKGGMTAPAVVGTVVVEMKRTDGTGSDTMRLPYGEYGGAYKLATLHYTPEQLAAQRARTNEQLVEELFERGIYDMQSGEKRTDWAKAASRLPAGGGAPGAALVEQTRALAAAVDANDPDAAARAGDRFVAQVLADTRPNGEPVPLAERQALFATHALRFLRDVVVKEGWQLGNNAVLVIEAKDGIGWTVRGPVVLNRMDDAWIRSSENTVEYPAQ</sequence>
<evidence type="ECO:0000256" key="1">
    <source>
        <dbReference type="SAM" id="SignalP"/>
    </source>
</evidence>
<reference evidence="2 3" key="1">
    <citation type="submission" date="2016-04" db="EMBL/GenBank/DDBJ databases">
        <title>Complete genome sequence of Dokdonella koreensis DS-123T.</title>
        <authorList>
            <person name="Kim J.F."/>
            <person name="Lee H."/>
            <person name="Kwak M.-J."/>
        </authorList>
    </citation>
    <scope>NUCLEOTIDE SEQUENCE [LARGE SCALE GENOMIC DNA]</scope>
    <source>
        <strain evidence="2 3">DS-123</strain>
    </source>
</reference>
<feature type="chain" id="PRO_5007813896" description="Lipoprotein" evidence="1">
    <location>
        <begin position="20"/>
        <end position="306"/>
    </location>
</feature>
<dbReference type="AlphaFoldDB" id="A0A160DVI6"/>
<dbReference type="EMBL" id="CP015249">
    <property type="protein sequence ID" value="ANB18568.1"/>
    <property type="molecule type" value="Genomic_DNA"/>
</dbReference>
<keyword evidence="3" id="KW-1185">Reference proteome</keyword>